<keyword evidence="3 7" id="KW-0808">Transferase</keyword>
<name>A0A6J5M8K4_9CAUD</name>
<dbReference type="PROSITE" id="PS00101">
    <property type="entry name" value="HEXAPEP_TRANSFERASES"/>
    <property type="match status" value="1"/>
</dbReference>
<dbReference type="PANTHER" id="PTHR43300:SF12">
    <property type="entry name" value="CHLORAMPHENICOL ACETYLTRANSFERASE"/>
    <property type="match status" value="1"/>
</dbReference>
<dbReference type="EC" id="2.3.1.28" evidence="1"/>
<sequence>MSFLKQSDLEKLGFKSLGKNVLLSNKASIYNAKNISIGDNSRIDDFSILSAGDGGINIGKNVHIACFSAIIGRGMVIMDDFSGLSSRVSVYSSSDDYSGEYMTNPCIPNDFTNTIHKDVIIGKHSVIGASSIVLPGVHIGNYSAVGAMSLVKDNVGEFEIVAGVPAKKMKDRKRQILEVELKYLQYITNEK</sequence>
<comment type="catalytic activity">
    <reaction evidence="6">
        <text>chloramphenicol + acetyl-CoA = chloramphenicol 3-acetate + CoA</text>
        <dbReference type="Rhea" id="RHEA:18421"/>
        <dbReference type="ChEBI" id="CHEBI:16730"/>
        <dbReference type="ChEBI" id="CHEBI:17698"/>
        <dbReference type="ChEBI" id="CHEBI:57287"/>
        <dbReference type="ChEBI" id="CHEBI:57288"/>
        <dbReference type="EC" id="2.3.1.28"/>
    </reaction>
</comment>
<dbReference type="Gene3D" id="2.160.10.10">
    <property type="entry name" value="Hexapeptide repeat proteins"/>
    <property type="match status" value="1"/>
</dbReference>
<evidence type="ECO:0000313" key="7">
    <source>
        <dbReference type="EMBL" id="CAB4143355.1"/>
    </source>
</evidence>
<proteinExistence type="predicted"/>
<dbReference type="GO" id="GO:0046677">
    <property type="term" value="P:response to antibiotic"/>
    <property type="evidence" value="ECO:0007669"/>
    <property type="project" value="UniProtKB-KW"/>
</dbReference>
<evidence type="ECO:0000256" key="4">
    <source>
        <dbReference type="ARBA" id="ARBA00023251"/>
    </source>
</evidence>
<protein>
    <recommendedName>
        <fullName evidence="2">Chloramphenicol acetyltransferase</fullName>
        <ecNumber evidence="1">2.3.1.28</ecNumber>
    </recommendedName>
</protein>
<dbReference type="EMBL" id="LR796420">
    <property type="protein sequence ID" value="CAB4143355.1"/>
    <property type="molecule type" value="Genomic_DNA"/>
</dbReference>
<gene>
    <name evidence="7" type="ORF">UFOVP449_167</name>
</gene>
<evidence type="ECO:0000256" key="1">
    <source>
        <dbReference type="ARBA" id="ARBA00013235"/>
    </source>
</evidence>
<dbReference type="InterPro" id="IPR001451">
    <property type="entry name" value="Hexapep"/>
</dbReference>
<dbReference type="CDD" id="cd04647">
    <property type="entry name" value="LbH_MAT_like"/>
    <property type="match status" value="1"/>
</dbReference>
<keyword evidence="4" id="KW-0046">Antibiotic resistance</keyword>
<dbReference type="InterPro" id="IPR018357">
    <property type="entry name" value="Hexapep_transf_CS"/>
</dbReference>
<dbReference type="PANTHER" id="PTHR43300">
    <property type="entry name" value="ACETYLTRANSFERASE"/>
    <property type="match status" value="1"/>
</dbReference>
<evidence type="ECO:0000256" key="3">
    <source>
        <dbReference type="ARBA" id="ARBA00022679"/>
    </source>
</evidence>
<evidence type="ECO:0000256" key="6">
    <source>
        <dbReference type="ARBA" id="ARBA00047633"/>
    </source>
</evidence>
<dbReference type="SUPFAM" id="SSF51161">
    <property type="entry name" value="Trimeric LpxA-like enzymes"/>
    <property type="match status" value="1"/>
</dbReference>
<dbReference type="Pfam" id="PF00132">
    <property type="entry name" value="Hexapep"/>
    <property type="match status" value="1"/>
</dbReference>
<reference evidence="7" key="1">
    <citation type="submission" date="2020-04" db="EMBL/GenBank/DDBJ databases">
        <authorList>
            <person name="Chiriac C."/>
            <person name="Salcher M."/>
            <person name="Ghai R."/>
            <person name="Kavagutti S V."/>
        </authorList>
    </citation>
    <scope>NUCLEOTIDE SEQUENCE</scope>
</reference>
<dbReference type="GO" id="GO:0008811">
    <property type="term" value="F:chloramphenicol O-acetyltransferase activity"/>
    <property type="evidence" value="ECO:0007669"/>
    <property type="project" value="UniProtKB-EC"/>
</dbReference>
<evidence type="ECO:0000256" key="2">
    <source>
        <dbReference type="ARBA" id="ARBA00020291"/>
    </source>
</evidence>
<dbReference type="InterPro" id="IPR050179">
    <property type="entry name" value="Trans_hexapeptide_repeat"/>
</dbReference>
<keyword evidence="5" id="KW-0012">Acyltransferase</keyword>
<organism evidence="7">
    <name type="scientific">uncultured Caudovirales phage</name>
    <dbReference type="NCBI Taxonomy" id="2100421"/>
    <lineage>
        <taxon>Viruses</taxon>
        <taxon>Duplodnaviria</taxon>
        <taxon>Heunggongvirae</taxon>
        <taxon>Uroviricota</taxon>
        <taxon>Caudoviricetes</taxon>
        <taxon>Peduoviridae</taxon>
        <taxon>Maltschvirus</taxon>
        <taxon>Maltschvirus maltsch</taxon>
    </lineage>
</organism>
<accession>A0A6J5M8K4</accession>
<evidence type="ECO:0000256" key="5">
    <source>
        <dbReference type="ARBA" id="ARBA00023315"/>
    </source>
</evidence>
<dbReference type="InterPro" id="IPR011004">
    <property type="entry name" value="Trimer_LpxA-like_sf"/>
</dbReference>